<keyword evidence="10" id="KW-1185">Reference proteome</keyword>
<organism evidence="9 10">
    <name type="scientific">Treponema peruense</name>
    <dbReference type="NCBI Taxonomy" id="2787628"/>
    <lineage>
        <taxon>Bacteria</taxon>
        <taxon>Pseudomonadati</taxon>
        <taxon>Spirochaetota</taxon>
        <taxon>Spirochaetia</taxon>
        <taxon>Spirochaetales</taxon>
        <taxon>Treponemataceae</taxon>
        <taxon>Treponema</taxon>
    </lineage>
</organism>
<name>A0A7T3V5Z4_9SPIR</name>
<gene>
    <name evidence="9" type="ORF">IWA51_05105</name>
</gene>
<dbReference type="NCBIfam" id="NF009044">
    <property type="entry name" value="PRK12378.1"/>
    <property type="match status" value="1"/>
</dbReference>
<dbReference type="Proteomes" id="UP000595224">
    <property type="component" value="Chromosome"/>
</dbReference>
<dbReference type="Pfam" id="PF20772">
    <property type="entry name" value="TACO1_YebC_N"/>
    <property type="match status" value="1"/>
</dbReference>
<dbReference type="Gene3D" id="1.10.10.200">
    <property type="match status" value="1"/>
</dbReference>
<dbReference type="FunFam" id="3.30.70.980:FF:000002">
    <property type="entry name" value="Probable transcriptional regulatory protein YebC"/>
    <property type="match status" value="1"/>
</dbReference>
<evidence type="ECO:0000313" key="9">
    <source>
        <dbReference type="EMBL" id="QQA01976.1"/>
    </source>
</evidence>
<evidence type="ECO:0000259" key="7">
    <source>
        <dbReference type="Pfam" id="PF01709"/>
    </source>
</evidence>
<evidence type="ECO:0000259" key="8">
    <source>
        <dbReference type="Pfam" id="PF20772"/>
    </source>
</evidence>
<dbReference type="InterPro" id="IPR002876">
    <property type="entry name" value="Transcrip_reg_TACO1-like"/>
</dbReference>
<evidence type="ECO:0000256" key="3">
    <source>
        <dbReference type="ARBA" id="ARBA00023015"/>
    </source>
</evidence>
<reference evidence="9 10" key="1">
    <citation type="submission" date="2020-11" db="EMBL/GenBank/DDBJ databases">
        <title>Treponema Peruensis nv. sp., first commensal Treponema isolated from human feces.</title>
        <authorList>
            <person name="Belkhou C."/>
            <person name="Raes J."/>
        </authorList>
    </citation>
    <scope>NUCLEOTIDE SEQUENCE [LARGE SCALE GENOMIC DNA]</scope>
    <source>
        <strain evidence="9 10">RCC2812</strain>
    </source>
</reference>
<dbReference type="PANTHER" id="PTHR12532">
    <property type="entry name" value="TRANSLATIONAL ACTIVATOR OF CYTOCHROME C OXIDASE 1"/>
    <property type="match status" value="1"/>
</dbReference>
<dbReference type="InterPro" id="IPR048300">
    <property type="entry name" value="TACO1_YebC-like_2nd/3rd_dom"/>
</dbReference>
<dbReference type="FunFam" id="1.10.10.200:FF:000002">
    <property type="entry name" value="Probable transcriptional regulatory protein CLM62_37755"/>
    <property type="match status" value="1"/>
</dbReference>
<keyword evidence="5 6" id="KW-0804">Transcription</keyword>
<accession>A0A7T3V5Z4</accession>
<comment type="subcellular location">
    <subcellularLocation>
        <location evidence="6">Cytoplasm</location>
    </subcellularLocation>
</comment>
<dbReference type="GO" id="GO:0006355">
    <property type="term" value="P:regulation of DNA-templated transcription"/>
    <property type="evidence" value="ECO:0007669"/>
    <property type="project" value="UniProtKB-UniRule"/>
</dbReference>
<evidence type="ECO:0000256" key="6">
    <source>
        <dbReference type="HAMAP-Rule" id="MF_00693"/>
    </source>
</evidence>
<keyword evidence="3 6" id="KW-0805">Transcription regulation</keyword>
<dbReference type="RefSeq" id="WP_177527475.1">
    <property type="nucleotide sequence ID" value="NZ_CBCSHE010000004.1"/>
</dbReference>
<evidence type="ECO:0000256" key="5">
    <source>
        <dbReference type="ARBA" id="ARBA00023163"/>
    </source>
</evidence>
<dbReference type="Pfam" id="PF01709">
    <property type="entry name" value="Transcrip_reg"/>
    <property type="match status" value="1"/>
</dbReference>
<dbReference type="InterPro" id="IPR026564">
    <property type="entry name" value="Transcrip_reg_TACO1-like_dom3"/>
</dbReference>
<dbReference type="GO" id="GO:0003677">
    <property type="term" value="F:DNA binding"/>
    <property type="evidence" value="ECO:0007669"/>
    <property type="project" value="UniProtKB-UniRule"/>
</dbReference>
<evidence type="ECO:0000256" key="2">
    <source>
        <dbReference type="ARBA" id="ARBA00022490"/>
    </source>
</evidence>
<sequence>MSGHSKWSTIKHAKGIADAKRGQLFTKFIKEISIAAKMGGGDPNSNPRLRTAVLKARAASMPKDNIERAIKKGTGELGATSYEELVYEGYAPGGIAVLVDVLTDNKNRAAANVRNYFTKNGGNLGTSGSVSRMFDRKGVIEYDAEKVSEDEIMEVALEAGADDIVTEDGVVTVTTDPASFDSVLEVLQGKGFESLSAEVSMVPQVYTAVDADTAKKIQKLINKLEEDEDVQNVYTTVEYPDDFDPDSVA</sequence>
<dbReference type="GO" id="GO:0005829">
    <property type="term" value="C:cytosol"/>
    <property type="evidence" value="ECO:0007669"/>
    <property type="project" value="TreeGrafter"/>
</dbReference>
<feature type="domain" description="TACO1/YebC-like second and third" evidence="7">
    <location>
        <begin position="82"/>
        <end position="236"/>
    </location>
</feature>
<comment type="similarity">
    <text evidence="1 6">Belongs to the TACO1 family.</text>
</comment>
<dbReference type="InterPro" id="IPR017856">
    <property type="entry name" value="Integrase-like_N"/>
</dbReference>
<keyword evidence="4 6" id="KW-0238">DNA-binding</keyword>
<dbReference type="InterPro" id="IPR029072">
    <property type="entry name" value="YebC-like"/>
</dbReference>
<evidence type="ECO:0000313" key="10">
    <source>
        <dbReference type="Proteomes" id="UP000595224"/>
    </source>
</evidence>
<evidence type="ECO:0000256" key="4">
    <source>
        <dbReference type="ARBA" id="ARBA00023125"/>
    </source>
</evidence>
<dbReference type="NCBIfam" id="NF001030">
    <property type="entry name" value="PRK00110.1"/>
    <property type="match status" value="1"/>
</dbReference>
<dbReference type="SUPFAM" id="SSF75625">
    <property type="entry name" value="YebC-like"/>
    <property type="match status" value="1"/>
</dbReference>
<dbReference type="AlphaFoldDB" id="A0A7T3V5Z4"/>
<dbReference type="HAMAP" id="MF_00693">
    <property type="entry name" value="Transcrip_reg_TACO1"/>
    <property type="match status" value="1"/>
</dbReference>
<dbReference type="Gene3D" id="3.30.70.980">
    <property type="match status" value="2"/>
</dbReference>
<evidence type="ECO:0000256" key="1">
    <source>
        <dbReference type="ARBA" id="ARBA00008724"/>
    </source>
</evidence>
<dbReference type="NCBIfam" id="TIGR01033">
    <property type="entry name" value="YebC/PmpR family DNA-binding transcriptional regulator"/>
    <property type="match status" value="1"/>
</dbReference>
<keyword evidence="2 6" id="KW-0963">Cytoplasm</keyword>
<dbReference type="EMBL" id="CP064936">
    <property type="protein sequence ID" value="QQA01976.1"/>
    <property type="molecule type" value="Genomic_DNA"/>
</dbReference>
<dbReference type="KEGG" id="tper:IWA51_05105"/>
<dbReference type="PANTHER" id="PTHR12532:SF6">
    <property type="entry name" value="TRANSCRIPTIONAL REGULATORY PROTEIN YEBC-RELATED"/>
    <property type="match status" value="1"/>
</dbReference>
<feature type="domain" description="TACO1/YebC-like N-terminal" evidence="8">
    <location>
        <begin position="5"/>
        <end position="76"/>
    </location>
</feature>
<protein>
    <recommendedName>
        <fullName evidence="6">Probable transcriptional regulatory protein IWA51_05105</fullName>
    </recommendedName>
</protein>
<proteinExistence type="inferred from homology"/>
<dbReference type="InterPro" id="IPR049083">
    <property type="entry name" value="TACO1_YebC_N"/>
</dbReference>